<reference evidence="1" key="1">
    <citation type="journal article" date="2021" name="Proc. Natl. Acad. Sci. U.S.A.">
        <title>A Catalog of Tens of Thousands of Viruses from Human Metagenomes Reveals Hidden Associations with Chronic Diseases.</title>
        <authorList>
            <person name="Tisza M.J."/>
            <person name="Buck C.B."/>
        </authorList>
    </citation>
    <scope>NUCLEOTIDE SEQUENCE</scope>
    <source>
        <strain evidence="1">CtOZu12</strain>
    </source>
</reference>
<dbReference type="EMBL" id="BK029940">
    <property type="protein sequence ID" value="DAD55847.1"/>
    <property type="molecule type" value="Genomic_DNA"/>
</dbReference>
<accession>A0A8D9PEN6</accession>
<proteinExistence type="predicted"/>
<sequence length="64" mass="7399">MANKPVLGIIDCPYCGRANMVGWNGNYKVPCFYCHKTYTVKRTRMRDTKPLILADEDKTLSRED</sequence>
<evidence type="ECO:0000313" key="1">
    <source>
        <dbReference type="EMBL" id="DAD55847.1"/>
    </source>
</evidence>
<name>A0A8D9PEN6_9VIRU</name>
<protein>
    <submittedName>
        <fullName evidence="1">Uncharacterized protein</fullName>
    </submittedName>
</protein>
<organism evidence="1">
    <name type="scientific">Bacteriophage sp</name>
    <dbReference type="NCBI Taxonomy" id="38018"/>
    <lineage>
        <taxon>Viruses</taxon>
    </lineage>
</organism>